<organism evidence="1 2">
    <name type="scientific">Nocardioides jiangxiensis</name>
    <dbReference type="NCBI Taxonomy" id="3064524"/>
    <lineage>
        <taxon>Bacteria</taxon>
        <taxon>Bacillati</taxon>
        <taxon>Actinomycetota</taxon>
        <taxon>Actinomycetes</taxon>
        <taxon>Propionibacteriales</taxon>
        <taxon>Nocardioidaceae</taxon>
        <taxon>Nocardioides</taxon>
    </lineage>
</organism>
<dbReference type="Proteomes" id="UP001233314">
    <property type="component" value="Unassembled WGS sequence"/>
</dbReference>
<sequence>MSSRSLVLPALTVAALLTGCGSDSVEIASTRVDAADRTTCQQLVRALPATLDHLVTRAVVPRTALGHAWGDPAVVLTCGVTMPADFQPGASCEEINGVGWFVPTEQFGDLSEDLTVYTIGRDPVVEVVIPAEHRRDAAFPGDALATLAAPVKQAIPKAERCV</sequence>
<gene>
    <name evidence="1" type="ORF">Q5722_12380</name>
</gene>
<comment type="caution">
    <text evidence="1">The sequence shown here is derived from an EMBL/GenBank/DDBJ whole genome shotgun (WGS) entry which is preliminary data.</text>
</comment>
<protein>
    <submittedName>
        <fullName evidence="1">DUF3515 domain-containing protein</fullName>
    </submittedName>
</protein>
<evidence type="ECO:0000313" key="1">
    <source>
        <dbReference type="EMBL" id="MDO7869159.1"/>
    </source>
</evidence>
<reference evidence="1 2" key="1">
    <citation type="submission" date="2023-07" db="EMBL/GenBank/DDBJ databases">
        <title>Nocardioides sp. nov WY-20 isolated from soil.</title>
        <authorList>
            <person name="Liu B."/>
            <person name="Wan Y."/>
        </authorList>
    </citation>
    <scope>NUCLEOTIDE SEQUENCE [LARGE SCALE GENOMIC DNA]</scope>
    <source>
        <strain evidence="1 2">WY-20</strain>
    </source>
</reference>
<dbReference type="RefSeq" id="WP_305028573.1">
    <property type="nucleotide sequence ID" value="NZ_JAUQTA010000002.1"/>
</dbReference>
<evidence type="ECO:0000313" key="2">
    <source>
        <dbReference type="Proteomes" id="UP001233314"/>
    </source>
</evidence>
<dbReference type="PROSITE" id="PS51257">
    <property type="entry name" value="PROKAR_LIPOPROTEIN"/>
    <property type="match status" value="1"/>
</dbReference>
<dbReference type="EMBL" id="JAUQTA010000002">
    <property type="protein sequence ID" value="MDO7869159.1"/>
    <property type="molecule type" value="Genomic_DNA"/>
</dbReference>
<name>A0ABT9B4B9_9ACTN</name>
<proteinExistence type="predicted"/>
<dbReference type="Pfam" id="PF12028">
    <property type="entry name" value="DUF3515"/>
    <property type="match status" value="1"/>
</dbReference>
<dbReference type="InterPro" id="IPR021903">
    <property type="entry name" value="DUF3515"/>
</dbReference>
<accession>A0ABT9B4B9</accession>
<keyword evidence="2" id="KW-1185">Reference proteome</keyword>